<protein>
    <recommendedName>
        <fullName evidence="4">Lipoprotein</fullName>
    </recommendedName>
</protein>
<keyword evidence="3" id="KW-1185">Reference proteome</keyword>
<dbReference type="PROSITE" id="PS51257">
    <property type="entry name" value="PROKAR_LIPOPROTEIN"/>
    <property type="match status" value="1"/>
</dbReference>
<reference evidence="2 3" key="1">
    <citation type="submission" date="2016-10" db="EMBL/GenBank/DDBJ databases">
        <authorList>
            <person name="Cai Z."/>
        </authorList>
    </citation>
    <scope>NUCLEOTIDE SEQUENCE [LARGE SCALE GENOMIC DNA]</scope>
    <source>
        <strain evidence="2 3">CGMCC 1.10826</strain>
    </source>
</reference>
<sequence length="153" mass="16232">MRTMGVRHGGMLIAAALAAPLLASCAEEAAPLPETISCTTQYRPDAESSAGWQSPELIIPLNSQETIDFEVMSLQVSYAGEQPDGNAVAVVITDAKKNVLNSTLYQHDGTGEQLGTQWAGGTSFTGLHYTNHEGALLQVMCSAETSYPTSANW</sequence>
<evidence type="ECO:0000313" key="3">
    <source>
        <dbReference type="Proteomes" id="UP000250222"/>
    </source>
</evidence>
<feature type="signal peptide" evidence="1">
    <location>
        <begin position="1"/>
        <end position="29"/>
    </location>
</feature>
<evidence type="ECO:0000256" key="1">
    <source>
        <dbReference type="SAM" id="SignalP"/>
    </source>
</evidence>
<dbReference type="Proteomes" id="UP000250222">
    <property type="component" value="Unassembled WGS sequence"/>
</dbReference>
<evidence type="ECO:0008006" key="4">
    <source>
        <dbReference type="Google" id="ProtNLM"/>
    </source>
</evidence>
<evidence type="ECO:0000313" key="2">
    <source>
        <dbReference type="EMBL" id="SSA47439.1"/>
    </source>
</evidence>
<dbReference type="AlphaFoldDB" id="A0A2Y9AZB5"/>
<proteinExistence type="predicted"/>
<organism evidence="2 3">
    <name type="scientific">Georgenia satyanarayanai</name>
    <dbReference type="NCBI Taxonomy" id="860221"/>
    <lineage>
        <taxon>Bacteria</taxon>
        <taxon>Bacillati</taxon>
        <taxon>Actinomycetota</taxon>
        <taxon>Actinomycetes</taxon>
        <taxon>Micrococcales</taxon>
        <taxon>Bogoriellaceae</taxon>
        <taxon>Georgenia</taxon>
    </lineage>
</organism>
<feature type="chain" id="PRO_5030061980" description="Lipoprotein" evidence="1">
    <location>
        <begin position="30"/>
        <end position="153"/>
    </location>
</feature>
<accession>A0A2Y9AZB5</accession>
<dbReference type="EMBL" id="UETB01000030">
    <property type="protein sequence ID" value="SSA47439.1"/>
    <property type="molecule type" value="Genomic_DNA"/>
</dbReference>
<name>A0A2Y9AZB5_9MICO</name>
<gene>
    <name evidence="2" type="ORF">SAMN05216184_1301</name>
</gene>
<keyword evidence="1" id="KW-0732">Signal</keyword>